<evidence type="ECO:0000313" key="2">
    <source>
        <dbReference type="EMBL" id="MDR8018578.1"/>
    </source>
</evidence>
<gene>
    <name evidence="2" type="ORF">RIL96_03245</name>
</gene>
<sequence>MSRSEEAGSSVVPSTGADTRPSSPPTPPPVGLIADIVASRGLEDRAAAQKTIHAAFAQAHEVVLPRESAWATVGDEFQAVYLTWQDAVRATLRLMVELPEGLRLRCGLGEGEISDVEPGAYGPIQEGQGWLHARAAVDEAAARQGRRDETVSWFSGTDPVRAAAVNAHLLLRDHIVFRMKARERRLCAVLLAGGTQKQAAAQERISQSAVSQSLHRSGGAALVELDRVLAESGLESDPGTVPDSEPV</sequence>
<name>A0ABU2DQ35_9MICC</name>
<protein>
    <recommendedName>
        <fullName evidence="4">SatD family protein</fullName>
    </recommendedName>
</protein>
<feature type="region of interest" description="Disordered" evidence="1">
    <location>
        <begin position="1"/>
        <end position="30"/>
    </location>
</feature>
<evidence type="ECO:0000313" key="3">
    <source>
        <dbReference type="Proteomes" id="UP001251870"/>
    </source>
</evidence>
<dbReference type="Proteomes" id="UP001251870">
    <property type="component" value="Unassembled WGS sequence"/>
</dbReference>
<keyword evidence="3" id="KW-1185">Reference proteome</keyword>
<evidence type="ECO:0000256" key="1">
    <source>
        <dbReference type="SAM" id="MobiDB-lite"/>
    </source>
</evidence>
<accession>A0ABU2DQ35</accession>
<proteinExistence type="predicted"/>
<dbReference type="RefSeq" id="WP_310547567.1">
    <property type="nucleotide sequence ID" value="NZ_JAVKGR010000002.1"/>
</dbReference>
<organism evidence="2 3">
    <name type="scientific">Nesterenkonia aerolata</name>
    <dbReference type="NCBI Taxonomy" id="3074079"/>
    <lineage>
        <taxon>Bacteria</taxon>
        <taxon>Bacillati</taxon>
        <taxon>Actinomycetota</taxon>
        <taxon>Actinomycetes</taxon>
        <taxon>Micrococcales</taxon>
        <taxon>Micrococcaceae</taxon>
        <taxon>Nesterenkonia</taxon>
    </lineage>
</organism>
<comment type="caution">
    <text evidence="2">The sequence shown here is derived from an EMBL/GenBank/DDBJ whole genome shotgun (WGS) entry which is preliminary data.</text>
</comment>
<evidence type="ECO:0008006" key="4">
    <source>
        <dbReference type="Google" id="ProtNLM"/>
    </source>
</evidence>
<dbReference type="EMBL" id="JAVKGR010000002">
    <property type="protein sequence ID" value="MDR8018578.1"/>
    <property type="molecule type" value="Genomic_DNA"/>
</dbReference>
<reference evidence="2 3" key="1">
    <citation type="submission" date="2023-09" db="EMBL/GenBank/DDBJ databases">
        <title>Description of three actinobacteria isolated from air of manufacturing shop in a pharmaceutical factory.</title>
        <authorList>
            <person name="Zhang D.-F."/>
        </authorList>
    </citation>
    <scope>NUCLEOTIDE SEQUENCE [LARGE SCALE GENOMIC DNA]</scope>
    <source>
        <strain evidence="2 3">LY-0111</strain>
    </source>
</reference>